<accession>A0A2N8L0N4</accession>
<reference evidence="1 2" key="1">
    <citation type="submission" date="2018-01" db="EMBL/GenBank/DDBJ databases">
        <title>Draft genome sequence of Paucibacter aquatile CR182 isolated from freshwater of the Nakdong River.</title>
        <authorList>
            <person name="Choi A."/>
            <person name="Chung E.J."/>
        </authorList>
    </citation>
    <scope>NUCLEOTIDE SEQUENCE [LARGE SCALE GENOMIC DNA]</scope>
    <source>
        <strain evidence="1 2">CR182</strain>
    </source>
</reference>
<evidence type="ECO:0000313" key="2">
    <source>
        <dbReference type="Proteomes" id="UP000235916"/>
    </source>
</evidence>
<protein>
    <submittedName>
        <fullName evidence="1">Uncharacterized protein</fullName>
    </submittedName>
</protein>
<evidence type="ECO:0000313" key="1">
    <source>
        <dbReference type="EMBL" id="PND39245.1"/>
    </source>
</evidence>
<keyword evidence="2" id="KW-1185">Reference proteome</keyword>
<organism evidence="1 2">
    <name type="scientific">Kinneretia aquatilis</name>
    <dbReference type="NCBI Taxonomy" id="2070761"/>
    <lineage>
        <taxon>Bacteria</taxon>
        <taxon>Pseudomonadati</taxon>
        <taxon>Pseudomonadota</taxon>
        <taxon>Betaproteobacteria</taxon>
        <taxon>Burkholderiales</taxon>
        <taxon>Sphaerotilaceae</taxon>
        <taxon>Roseateles</taxon>
    </lineage>
</organism>
<dbReference type="Proteomes" id="UP000235916">
    <property type="component" value="Unassembled WGS sequence"/>
</dbReference>
<dbReference type="AlphaFoldDB" id="A0A2N8L0N4"/>
<dbReference type="EMBL" id="POSP01000003">
    <property type="protein sequence ID" value="PND39245.1"/>
    <property type="molecule type" value="Genomic_DNA"/>
</dbReference>
<name>A0A2N8L0N4_9BURK</name>
<proteinExistence type="predicted"/>
<sequence>MAKVHSNAGLGREFSVLWLCKEFLRHQGYGADDAANDLEFFVHSTTNTWEVSFDGGCSVVADPRNRVFTGEPKYTIFSVGQHLAKHVDERHALRSDQVANLVATRIL</sequence>
<comment type="caution">
    <text evidence="1">The sequence shown here is derived from an EMBL/GenBank/DDBJ whole genome shotgun (WGS) entry which is preliminary data.</text>
</comment>
<gene>
    <name evidence="1" type="ORF">C1O66_18070</name>
</gene>